<dbReference type="InterPro" id="IPR008676">
    <property type="entry name" value="MRG"/>
</dbReference>
<keyword evidence="2" id="KW-0156">Chromatin regulator</keyword>
<dbReference type="GO" id="GO:1990841">
    <property type="term" value="F:promoter-specific chromatin binding"/>
    <property type="evidence" value="ECO:0007669"/>
    <property type="project" value="UniProtKB-ARBA"/>
</dbReference>
<evidence type="ECO:0000313" key="9">
    <source>
        <dbReference type="EMBL" id="CAL0327090.1"/>
    </source>
</evidence>
<gene>
    <name evidence="9" type="ORF">LLUT_LOCUS28150</name>
</gene>
<keyword evidence="5" id="KW-0539">Nucleus</keyword>
<evidence type="ECO:0000259" key="8">
    <source>
        <dbReference type="Pfam" id="PF22732"/>
    </source>
</evidence>
<dbReference type="GO" id="GO:0006355">
    <property type="term" value="P:regulation of DNA-templated transcription"/>
    <property type="evidence" value="ECO:0007669"/>
    <property type="project" value="InterPro"/>
</dbReference>
<evidence type="ECO:0000256" key="5">
    <source>
        <dbReference type="ARBA" id="ARBA00023242"/>
    </source>
</evidence>
<dbReference type="Pfam" id="PF05712">
    <property type="entry name" value="MRG"/>
    <property type="match status" value="1"/>
</dbReference>
<dbReference type="PIRSF" id="PIRSF038133">
    <property type="entry name" value="HAT_Nua4_EAF3/MRG15"/>
    <property type="match status" value="1"/>
</dbReference>
<organism evidence="9 10">
    <name type="scientific">Lupinus luteus</name>
    <name type="common">European yellow lupine</name>
    <dbReference type="NCBI Taxonomy" id="3873"/>
    <lineage>
        <taxon>Eukaryota</taxon>
        <taxon>Viridiplantae</taxon>
        <taxon>Streptophyta</taxon>
        <taxon>Embryophyta</taxon>
        <taxon>Tracheophyta</taxon>
        <taxon>Spermatophyta</taxon>
        <taxon>Magnoliopsida</taxon>
        <taxon>eudicotyledons</taxon>
        <taxon>Gunneridae</taxon>
        <taxon>Pentapetalae</taxon>
        <taxon>rosids</taxon>
        <taxon>fabids</taxon>
        <taxon>Fabales</taxon>
        <taxon>Fabaceae</taxon>
        <taxon>Papilionoideae</taxon>
        <taxon>50 kb inversion clade</taxon>
        <taxon>genistoids sensu lato</taxon>
        <taxon>core genistoids</taxon>
        <taxon>Genisteae</taxon>
        <taxon>Lupinus</taxon>
    </lineage>
</organism>
<dbReference type="GO" id="GO:0005634">
    <property type="term" value="C:nucleus"/>
    <property type="evidence" value="ECO:0007669"/>
    <property type="project" value="UniProtKB-SubCell"/>
</dbReference>
<dbReference type="PANTHER" id="PTHR10880:SF44">
    <property type="entry name" value="PROTEIN MRG2"/>
    <property type="match status" value="1"/>
</dbReference>
<evidence type="ECO:0000256" key="4">
    <source>
        <dbReference type="ARBA" id="ARBA00023163"/>
    </source>
</evidence>
<evidence type="ECO:0000313" key="10">
    <source>
        <dbReference type="Proteomes" id="UP001497480"/>
    </source>
</evidence>
<feature type="region of interest" description="Disordered" evidence="6">
    <location>
        <begin position="86"/>
        <end position="137"/>
    </location>
</feature>
<dbReference type="PROSITE" id="PS51640">
    <property type="entry name" value="MRG"/>
    <property type="match status" value="1"/>
</dbReference>
<dbReference type="AlphaFoldDB" id="A0AAV1XZX5"/>
<reference evidence="9 10" key="1">
    <citation type="submission" date="2024-03" db="EMBL/GenBank/DDBJ databases">
        <authorList>
            <person name="Martinez-Hernandez J."/>
        </authorList>
    </citation>
    <scope>NUCLEOTIDE SEQUENCE [LARGE SCALE GENOMIC DNA]</scope>
</reference>
<protein>
    <submittedName>
        <fullName evidence="9">Uncharacterized protein</fullName>
    </submittedName>
</protein>
<dbReference type="GO" id="GO:0006325">
    <property type="term" value="P:chromatin organization"/>
    <property type="evidence" value="ECO:0007669"/>
    <property type="project" value="UniProtKB-KW"/>
</dbReference>
<keyword evidence="4" id="KW-0804">Transcription</keyword>
<dbReference type="FunFam" id="1.10.274.30:FF:000005">
    <property type="entry name" value="Chromatin modification-related protein EAF3"/>
    <property type="match status" value="1"/>
</dbReference>
<evidence type="ECO:0000256" key="2">
    <source>
        <dbReference type="ARBA" id="ARBA00022853"/>
    </source>
</evidence>
<keyword evidence="10" id="KW-1185">Reference proteome</keyword>
<dbReference type="InterPro" id="IPR038217">
    <property type="entry name" value="MRG_C_sf"/>
</dbReference>
<dbReference type="PANTHER" id="PTHR10880">
    <property type="entry name" value="MORTALITY FACTOR 4-LIKE PROTEIN"/>
    <property type="match status" value="1"/>
</dbReference>
<feature type="compositionally biased region" description="Basic and acidic residues" evidence="6">
    <location>
        <begin position="86"/>
        <end position="104"/>
    </location>
</feature>
<feature type="domain" description="MSL3 chromodomain-like" evidence="8">
    <location>
        <begin position="29"/>
        <end position="96"/>
    </location>
</feature>
<proteinExistence type="predicted"/>
<dbReference type="InterPro" id="IPR026541">
    <property type="entry name" value="MRG_dom"/>
</dbReference>
<dbReference type="InterPro" id="IPR053820">
    <property type="entry name" value="MSL3_chromo-like"/>
</dbReference>
<feature type="domain" description="MRG" evidence="7">
    <location>
        <begin position="120"/>
        <end position="289"/>
    </location>
</feature>
<dbReference type="InterPro" id="IPR016197">
    <property type="entry name" value="Chromo-like_dom_sf"/>
</dbReference>
<evidence type="ECO:0000259" key="7">
    <source>
        <dbReference type="Pfam" id="PF05712"/>
    </source>
</evidence>
<feature type="region of interest" description="Disordered" evidence="6">
    <location>
        <begin position="1"/>
        <end position="28"/>
    </location>
</feature>
<dbReference type="SUPFAM" id="SSF54160">
    <property type="entry name" value="Chromo domain-like"/>
    <property type="match status" value="1"/>
</dbReference>
<dbReference type="GO" id="GO:0048586">
    <property type="term" value="P:regulation of long-day photoperiodism, flowering"/>
    <property type="evidence" value="ECO:0007669"/>
    <property type="project" value="UniProtKB-ARBA"/>
</dbReference>
<comment type="subcellular location">
    <subcellularLocation>
        <location evidence="1">Nucleus</location>
    </subcellularLocation>
</comment>
<dbReference type="GO" id="GO:0000123">
    <property type="term" value="C:histone acetyltransferase complex"/>
    <property type="evidence" value="ECO:0007669"/>
    <property type="project" value="TreeGrafter"/>
</dbReference>
<dbReference type="Gene3D" id="2.30.30.140">
    <property type="match status" value="1"/>
</dbReference>
<name>A0AAV1XZX5_LUPLU</name>
<dbReference type="Gene3D" id="1.10.274.30">
    <property type="entry name" value="MRG domain"/>
    <property type="match status" value="1"/>
</dbReference>
<comment type="caution">
    <text evidence="9">The sequence shown here is derived from an EMBL/GenBank/DDBJ whole genome shotgun (WGS) entry which is preliminary data.</text>
</comment>
<evidence type="ECO:0000256" key="6">
    <source>
        <dbReference type="SAM" id="MobiDB-lite"/>
    </source>
</evidence>
<dbReference type="Pfam" id="PF22732">
    <property type="entry name" value="MSL3_chromo-like"/>
    <property type="match status" value="1"/>
</dbReference>
<accession>A0AAV1XZX5</accession>
<evidence type="ECO:0000256" key="3">
    <source>
        <dbReference type="ARBA" id="ARBA00023015"/>
    </source>
</evidence>
<sequence length="300" mass="34493">MGNPNVSGVAEVTENSINSDSDLHDSPPYAEGEKVFAYHSTRLYEAKVKRLDYKQNSWKFYVHYLGWKNSWDEWVGMDCLMKHTEESKRKKDEIDEKLGNDKNTKFARAAKTSNAAKGRKRRNESTSKGKSEANPNKLITIQIPPTLKKQLVDDCEFITHMGKLVKLPRTPNVDDILKKYLDQRLKKHGSVADSVEEIMKGLGAYFDKALPMILLYKNERNQYQEACPNNITASSVYGAEHLLRLLVKLPELMSDAGIEKETVTEIHEQTVDFLRFLQRNQSTFFLSTYHVPEDMENKNN</sequence>
<keyword evidence="3" id="KW-0805">Transcription regulation</keyword>
<dbReference type="Proteomes" id="UP001497480">
    <property type="component" value="Unassembled WGS sequence"/>
</dbReference>
<dbReference type="EMBL" id="CAXHTB010000020">
    <property type="protein sequence ID" value="CAL0327090.1"/>
    <property type="molecule type" value="Genomic_DNA"/>
</dbReference>
<evidence type="ECO:0000256" key="1">
    <source>
        <dbReference type="ARBA" id="ARBA00004123"/>
    </source>
</evidence>